<protein>
    <recommendedName>
        <fullName evidence="3">Glycosyltransferase 2-like domain-containing protein</fullName>
    </recommendedName>
</protein>
<gene>
    <name evidence="1" type="ordered locus">SRM_00698</name>
</gene>
<proteinExistence type="predicted"/>
<sequence>MDELALYTTVHPGTRPFLGEWYESLRAQTDSGFELWIGIDDLDIQEARKAMGGRPGANWIQAGPGDTPAQVRERAWTELIPNADAVIMVDADDAMHPRRVECAREHISRCDVGACGLKLVDEEGNSIGHAMPPPEYDTPKDVLPHHNIFGLSNTVYRTQALEKGLPLPKSITLIDWYLATQAWLRGGDLSLDRTVRMSYRQHGGSTLSLLPPFTAENVRRTSEAVVGHFSAVACSLPSKPHPERLSAFRKAYEDLRQFKKQVLDNDERLEEYTSTLNQRPPLLLWWGCVAYPELDHFWNKPMTE</sequence>
<dbReference type="Proteomes" id="UP000000933">
    <property type="component" value="Chromosome"/>
</dbReference>
<organism evidence="1 2">
    <name type="scientific">Salinibacter ruber (strain M8)</name>
    <dbReference type="NCBI Taxonomy" id="761659"/>
    <lineage>
        <taxon>Bacteria</taxon>
        <taxon>Pseudomonadati</taxon>
        <taxon>Rhodothermota</taxon>
        <taxon>Rhodothermia</taxon>
        <taxon>Rhodothermales</taxon>
        <taxon>Salinibacteraceae</taxon>
        <taxon>Salinibacter</taxon>
    </lineage>
</organism>
<dbReference type="RefSeq" id="WP_013061135.1">
    <property type="nucleotide sequence ID" value="NC_014032.1"/>
</dbReference>
<reference evidence="1 2" key="1">
    <citation type="journal article" date="2010" name="ISME J.">
        <title>Fine-scale evolution: genomic, phenotypic and ecological differentiation in two coexisting Salinibacter ruber strains.</title>
        <authorList>
            <person name="Pena A."/>
            <person name="Teeling H."/>
            <person name="Huerta-Cepas J."/>
            <person name="Santos F."/>
            <person name="Yarza P."/>
            <person name="Brito-Echeverria J."/>
            <person name="Lucio M."/>
            <person name="Schmitt-Kopplin P."/>
            <person name="Meseguer I."/>
            <person name="Schenowitz C."/>
            <person name="Dossat C."/>
            <person name="Barbe V."/>
            <person name="Dopazo J."/>
            <person name="Rossello-Mora R."/>
            <person name="Schuler M."/>
            <person name="Glockner F.O."/>
            <person name="Amann R."/>
            <person name="Gabaldon T."/>
            <person name="Anton J."/>
        </authorList>
    </citation>
    <scope>NUCLEOTIDE SEQUENCE [LARGE SCALE GENOMIC DNA]</scope>
    <source>
        <strain evidence="1 2">M8</strain>
    </source>
</reference>
<evidence type="ECO:0000313" key="2">
    <source>
        <dbReference type="Proteomes" id="UP000000933"/>
    </source>
</evidence>
<evidence type="ECO:0008006" key="3">
    <source>
        <dbReference type="Google" id="ProtNLM"/>
    </source>
</evidence>
<dbReference type="Gene3D" id="3.90.550.10">
    <property type="entry name" value="Spore Coat Polysaccharide Biosynthesis Protein SpsA, Chain A"/>
    <property type="match status" value="1"/>
</dbReference>
<dbReference type="KEGG" id="srm:SRM_00698"/>
<dbReference type="AlphaFoldDB" id="D5H6G4"/>
<reference evidence="2" key="2">
    <citation type="submission" date="2010-04" db="EMBL/GenBank/DDBJ databases">
        <title>Genome sequence of Salinibacter ruber M8.</title>
        <authorList>
            <consortium name="Genoscope"/>
        </authorList>
    </citation>
    <scope>NUCLEOTIDE SEQUENCE [LARGE SCALE GENOMIC DNA]</scope>
    <source>
        <strain evidence="2">M8</strain>
    </source>
</reference>
<dbReference type="HOGENOM" id="CLU_914958_0_0_10"/>
<name>D5H6G4_SALRM</name>
<accession>D5H6G4</accession>
<evidence type="ECO:0000313" key="1">
    <source>
        <dbReference type="EMBL" id="CBH23619.1"/>
    </source>
</evidence>
<dbReference type="InterPro" id="IPR029044">
    <property type="entry name" value="Nucleotide-diphossugar_trans"/>
</dbReference>
<dbReference type="EMBL" id="FP565814">
    <property type="protein sequence ID" value="CBH23619.1"/>
    <property type="molecule type" value="Genomic_DNA"/>
</dbReference>
<dbReference type="SUPFAM" id="SSF53448">
    <property type="entry name" value="Nucleotide-diphospho-sugar transferases"/>
    <property type="match status" value="1"/>
</dbReference>